<dbReference type="SUPFAM" id="SSF52540">
    <property type="entry name" value="P-loop containing nucleoside triphosphate hydrolases"/>
    <property type="match status" value="1"/>
</dbReference>
<reference evidence="2" key="1">
    <citation type="journal article" date="2014" name="Front. Microbiol.">
        <title>High frequency of phylogenetically diverse reductive dehalogenase-homologous genes in deep subseafloor sedimentary metagenomes.</title>
        <authorList>
            <person name="Kawai M."/>
            <person name="Futagami T."/>
            <person name="Toyoda A."/>
            <person name="Takaki Y."/>
            <person name="Nishi S."/>
            <person name="Hori S."/>
            <person name="Arai W."/>
            <person name="Tsubouchi T."/>
            <person name="Morono Y."/>
            <person name="Uchiyama I."/>
            <person name="Ito T."/>
            <person name="Fujiyama A."/>
            <person name="Inagaki F."/>
            <person name="Takami H."/>
        </authorList>
    </citation>
    <scope>NUCLEOTIDE SEQUENCE</scope>
    <source>
        <strain evidence="2">Expedition CK06-06</strain>
    </source>
</reference>
<sequence length="137" mass="16159">MLGDILLINDMHKKAAKSIRDYVMNDLKIKEKRYRYIISISGESGSGKSELAHALGKILKEDNIRIKVIHTDNYYKIQPLLREEWRRNKGFDQIGLNEYDWVKINKTIRDFKEEQECMIPCIDLIPEQVDKLITDFS</sequence>
<dbReference type="AlphaFoldDB" id="X0TTJ6"/>
<dbReference type="GO" id="GO:0016301">
    <property type="term" value="F:kinase activity"/>
    <property type="evidence" value="ECO:0007669"/>
    <property type="project" value="InterPro"/>
</dbReference>
<accession>X0TTJ6</accession>
<dbReference type="Gene3D" id="3.40.50.300">
    <property type="entry name" value="P-loop containing nucleotide triphosphate hydrolases"/>
    <property type="match status" value="1"/>
</dbReference>
<organism evidence="2">
    <name type="scientific">marine sediment metagenome</name>
    <dbReference type="NCBI Taxonomy" id="412755"/>
    <lineage>
        <taxon>unclassified sequences</taxon>
        <taxon>metagenomes</taxon>
        <taxon>ecological metagenomes</taxon>
    </lineage>
</organism>
<dbReference type="Pfam" id="PF00485">
    <property type="entry name" value="PRK"/>
    <property type="match status" value="1"/>
</dbReference>
<gene>
    <name evidence="2" type="ORF">S01H1_19751</name>
</gene>
<comment type="caution">
    <text evidence="2">The sequence shown here is derived from an EMBL/GenBank/DDBJ whole genome shotgun (WGS) entry which is preliminary data.</text>
</comment>
<dbReference type="EMBL" id="BARS01010711">
    <property type="protein sequence ID" value="GAF96534.1"/>
    <property type="molecule type" value="Genomic_DNA"/>
</dbReference>
<name>X0TTJ6_9ZZZZ</name>
<protein>
    <recommendedName>
        <fullName evidence="1">Phosphoribulokinase/uridine kinase domain-containing protein</fullName>
    </recommendedName>
</protein>
<evidence type="ECO:0000313" key="2">
    <source>
        <dbReference type="EMBL" id="GAF96534.1"/>
    </source>
</evidence>
<dbReference type="GO" id="GO:0005524">
    <property type="term" value="F:ATP binding"/>
    <property type="evidence" value="ECO:0007669"/>
    <property type="project" value="InterPro"/>
</dbReference>
<feature type="domain" description="Phosphoribulokinase/uridine kinase" evidence="1">
    <location>
        <begin position="37"/>
        <end position="121"/>
    </location>
</feature>
<feature type="non-terminal residue" evidence="2">
    <location>
        <position position="137"/>
    </location>
</feature>
<evidence type="ECO:0000259" key="1">
    <source>
        <dbReference type="Pfam" id="PF00485"/>
    </source>
</evidence>
<dbReference type="InterPro" id="IPR006083">
    <property type="entry name" value="PRK/URK"/>
</dbReference>
<proteinExistence type="predicted"/>
<dbReference type="InterPro" id="IPR027417">
    <property type="entry name" value="P-loop_NTPase"/>
</dbReference>